<feature type="transmembrane region" description="Helical" evidence="5">
    <location>
        <begin position="78"/>
        <end position="94"/>
    </location>
</feature>
<feature type="transmembrane region" description="Helical" evidence="5">
    <location>
        <begin position="129"/>
        <end position="148"/>
    </location>
</feature>
<keyword evidence="5" id="KW-0813">Transport</keyword>
<evidence type="ECO:0000256" key="6">
    <source>
        <dbReference type="RuleBase" id="RU000320"/>
    </source>
</evidence>
<organism evidence="8 9">
    <name type="scientific">Methyloversatilis universalis (strain ATCC BAA-1314 / DSM 25237 / JCM 13912 / CCUG 52030 / FAM5)</name>
    <dbReference type="NCBI Taxonomy" id="1000565"/>
    <lineage>
        <taxon>Bacteria</taxon>
        <taxon>Pseudomonadati</taxon>
        <taxon>Pseudomonadota</taxon>
        <taxon>Betaproteobacteria</taxon>
        <taxon>Nitrosomonadales</taxon>
        <taxon>Sterolibacteriaceae</taxon>
        <taxon>Methyloversatilis</taxon>
    </lineage>
</organism>
<keyword evidence="5" id="KW-1278">Translocase</keyword>
<dbReference type="STRING" id="1000565.METUNv1_00403"/>
<feature type="transmembrane region" description="Helical" evidence="5">
    <location>
        <begin position="416"/>
        <end position="436"/>
    </location>
</feature>
<keyword evidence="4 5" id="KW-0472">Membrane</keyword>
<dbReference type="PANTHER" id="PTHR22773">
    <property type="entry name" value="NADH DEHYDROGENASE"/>
    <property type="match status" value="1"/>
</dbReference>
<dbReference type="InterPro" id="IPR010096">
    <property type="entry name" value="NADH-Q_OxRdtase_suN/2"/>
</dbReference>
<feature type="transmembrane region" description="Helical" evidence="5">
    <location>
        <begin position="106"/>
        <end position="123"/>
    </location>
</feature>
<sequence>MNFPLPDFFPASAEIFVLVMACVVLLADLFKSERQGWLPYLLTLATLAGALAIQVGTAGADTTLTFSGMFVDDRLSDVLKSCLYITVFAVVVYSRDYLMARGLERGEYYLLVLFATLGMQVMISANHFLTLYLGLELLSLAIYALVALDRESARSTEAAMKYFVLGALASGLLLYGMSMIYGATGTLEISAIARKLSDPATNMDVLRFGLVFLVAGLAFKIGVVPFHMWIPDVYHGAPTAITLLIGSAPKLAGFSMAIRLLVDGLPTLAVEWQQMLMMLAVLSIALGNVVAIAQTNVKRMLAYSTISHMGFMLLGLVSGVIELRASGDIQLSYAFGSAMFYTIAYVLMSAAAFGVLLLLTRAGVEAETLDDLKGLNRRSPWFAAVLMMVMFSMAGIPFFIGFFAKLAVLQAVVAAGYLYTAVFAVMLSLIGAFFYLRVVKLMYFDEPLDTAPLVASSEMRALLSVNALAIAVIGLMPQSLLTLCATALGQAMK</sequence>
<dbReference type="AlphaFoldDB" id="F5R8C7"/>
<comment type="caution">
    <text evidence="8">The sequence shown here is derived from an EMBL/GenBank/DDBJ whole genome shotgun (WGS) entry which is preliminary data.</text>
</comment>
<dbReference type="GO" id="GO:0005886">
    <property type="term" value="C:plasma membrane"/>
    <property type="evidence" value="ECO:0007669"/>
    <property type="project" value="UniProtKB-SubCell"/>
</dbReference>
<accession>F5R8C7</accession>
<dbReference type="Pfam" id="PF00361">
    <property type="entry name" value="Proton_antipo_M"/>
    <property type="match status" value="1"/>
</dbReference>
<keyword evidence="2 5" id="KW-0812">Transmembrane</keyword>
<feature type="transmembrane region" description="Helical" evidence="5">
    <location>
        <begin position="381"/>
        <end position="404"/>
    </location>
</feature>
<comment type="subunit">
    <text evidence="5">NDH-1 is composed of 14 different subunits. Subunits NuoA, H, J, K, L, M, N constitute the membrane sector of the complex.</text>
</comment>
<keyword evidence="5" id="KW-0874">Quinone</keyword>
<evidence type="ECO:0000313" key="9">
    <source>
        <dbReference type="Proteomes" id="UP000005019"/>
    </source>
</evidence>
<feature type="transmembrane region" description="Helical" evidence="5">
    <location>
        <begin position="160"/>
        <end position="181"/>
    </location>
</feature>
<dbReference type="HAMAP" id="MF_00445">
    <property type="entry name" value="NDH1_NuoN_1"/>
    <property type="match status" value="1"/>
</dbReference>
<keyword evidence="5" id="KW-0520">NAD</keyword>
<keyword evidence="3 5" id="KW-1133">Transmembrane helix</keyword>
<dbReference type="NCBIfam" id="NF004442">
    <property type="entry name" value="PRK05777.1-5"/>
    <property type="match status" value="1"/>
</dbReference>
<dbReference type="GO" id="GO:0012505">
    <property type="term" value="C:endomembrane system"/>
    <property type="evidence" value="ECO:0007669"/>
    <property type="project" value="UniProtKB-SubCell"/>
</dbReference>
<feature type="transmembrane region" description="Helical" evidence="5">
    <location>
        <begin position="333"/>
        <end position="360"/>
    </location>
</feature>
<dbReference type="GO" id="GO:0042773">
    <property type="term" value="P:ATP synthesis coupled electron transport"/>
    <property type="evidence" value="ECO:0007669"/>
    <property type="project" value="InterPro"/>
</dbReference>
<dbReference type="Proteomes" id="UP000005019">
    <property type="component" value="Unassembled WGS sequence"/>
</dbReference>
<feature type="transmembrane region" description="Helical" evidence="5">
    <location>
        <begin position="300"/>
        <end position="321"/>
    </location>
</feature>
<dbReference type="GO" id="GO:0048038">
    <property type="term" value="F:quinone binding"/>
    <property type="evidence" value="ECO:0007669"/>
    <property type="project" value="UniProtKB-KW"/>
</dbReference>
<keyword evidence="9" id="KW-1185">Reference proteome</keyword>
<evidence type="ECO:0000259" key="7">
    <source>
        <dbReference type="Pfam" id="PF00361"/>
    </source>
</evidence>
<evidence type="ECO:0000256" key="2">
    <source>
        <dbReference type="ARBA" id="ARBA00022692"/>
    </source>
</evidence>
<feature type="transmembrane region" description="Helical" evidence="5">
    <location>
        <begin position="12"/>
        <end position="30"/>
    </location>
</feature>
<feature type="transmembrane region" description="Helical" evidence="5">
    <location>
        <begin position="37"/>
        <end position="58"/>
    </location>
</feature>
<evidence type="ECO:0000256" key="4">
    <source>
        <dbReference type="ARBA" id="ARBA00023136"/>
    </source>
</evidence>
<comment type="similarity">
    <text evidence="5">Belongs to the complex I subunit 2 family.</text>
</comment>
<dbReference type="EMBL" id="AFHG01000029">
    <property type="protein sequence ID" value="EGK73230.1"/>
    <property type="molecule type" value="Genomic_DNA"/>
</dbReference>
<dbReference type="RefSeq" id="WP_008058311.1">
    <property type="nucleotide sequence ID" value="NZ_AFHG01000029.1"/>
</dbReference>
<dbReference type="PRINTS" id="PR01434">
    <property type="entry name" value="NADHDHGNASE5"/>
</dbReference>
<comment type="subcellular location">
    <subcellularLocation>
        <location evidence="5">Cell membrane</location>
        <topology evidence="5">Multi-pass membrane protein</topology>
    </subcellularLocation>
    <subcellularLocation>
        <location evidence="1">Endomembrane system</location>
        <topology evidence="1">Multi-pass membrane protein</topology>
    </subcellularLocation>
    <subcellularLocation>
        <location evidence="6">Membrane</location>
        <topology evidence="6">Multi-pass membrane protein</topology>
    </subcellularLocation>
</comment>
<dbReference type="OrthoDB" id="9768329at2"/>
<comment type="function">
    <text evidence="5">NDH-1 shuttles electrons from NADH, via FMN and iron-sulfur (Fe-S) centers, to quinones in the respiratory chain. The immediate electron acceptor for the enzyme in this species is believed to be ubiquinone. Couples the redox reaction to proton translocation (for every two electrons transferred, four hydrogen ions are translocated across the cytoplasmic membrane), and thus conserves the redox energy in a proton gradient.</text>
</comment>
<dbReference type="EC" id="7.1.1.-" evidence="5"/>
<evidence type="ECO:0000256" key="3">
    <source>
        <dbReference type="ARBA" id="ARBA00022989"/>
    </source>
</evidence>
<evidence type="ECO:0000256" key="5">
    <source>
        <dbReference type="HAMAP-Rule" id="MF_00445"/>
    </source>
</evidence>
<feature type="transmembrane region" description="Helical" evidence="5">
    <location>
        <begin position="205"/>
        <end position="229"/>
    </location>
</feature>
<dbReference type="GO" id="GO:0008137">
    <property type="term" value="F:NADH dehydrogenase (ubiquinone) activity"/>
    <property type="evidence" value="ECO:0007669"/>
    <property type="project" value="InterPro"/>
</dbReference>
<evidence type="ECO:0000256" key="1">
    <source>
        <dbReference type="ARBA" id="ARBA00004127"/>
    </source>
</evidence>
<dbReference type="NCBIfam" id="TIGR01770">
    <property type="entry name" value="NDH_I_N"/>
    <property type="match status" value="1"/>
</dbReference>
<keyword evidence="5" id="KW-1003">Cell membrane</keyword>
<comment type="catalytic activity">
    <reaction evidence="5">
        <text>a quinone + NADH + 5 H(+)(in) = a quinol + NAD(+) + 4 H(+)(out)</text>
        <dbReference type="Rhea" id="RHEA:57888"/>
        <dbReference type="ChEBI" id="CHEBI:15378"/>
        <dbReference type="ChEBI" id="CHEBI:24646"/>
        <dbReference type="ChEBI" id="CHEBI:57540"/>
        <dbReference type="ChEBI" id="CHEBI:57945"/>
        <dbReference type="ChEBI" id="CHEBI:132124"/>
    </reaction>
</comment>
<feature type="transmembrane region" description="Helical" evidence="5">
    <location>
        <begin position="467"/>
        <end position="488"/>
    </location>
</feature>
<gene>
    <name evidence="5" type="primary">nuoN</name>
    <name evidence="8" type="ORF">METUNv1_00403</name>
</gene>
<keyword evidence="5 8" id="KW-0830">Ubiquinone</keyword>
<dbReference type="GO" id="GO:0050136">
    <property type="term" value="F:NADH dehydrogenase (quinone) (non-electrogenic) activity"/>
    <property type="evidence" value="ECO:0007669"/>
    <property type="project" value="UniProtKB-UniRule"/>
</dbReference>
<reference evidence="8 9" key="1">
    <citation type="journal article" date="2011" name="J. Bacteriol.">
        <title>Genome sequence of Methyloversatilis universalis FAM5T, a methylotrophic representative of the order Rhodocyclales.</title>
        <authorList>
            <person name="Kittichotirat W."/>
            <person name="Good N.M."/>
            <person name="Hall R."/>
            <person name="Bringel F."/>
            <person name="Lajus A."/>
            <person name="Medigue C."/>
            <person name="Smalley N.E."/>
            <person name="Beck D."/>
            <person name="Bumgarner R."/>
            <person name="Vuilleumier S."/>
            <person name="Kalyuzhnaya M.G."/>
        </authorList>
    </citation>
    <scope>NUCLEOTIDE SEQUENCE [LARGE SCALE GENOMIC DNA]</scope>
    <source>
        <strain evidence="9">ATCC BAA-1314 / JCM 13912 / FAM5</strain>
    </source>
</reference>
<evidence type="ECO:0000313" key="8">
    <source>
        <dbReference type="EMBL" id="EGK73230.1"/>
    </source>
</evidence>
<feature type="transmembrane region" description="Helical" evidence="5">
    <location>
        <begin position="274"/>
        <end position="293"/>
    </location>
</feature>
<feature type="domain" description="NADH:quinone oxidoreductase/Mrp antiporter transmembrane" evidence="7">
    <location>
        <begin position="125"/>
        <end position="430"/>
    </location>
</feature>
<proteinExistence type="inferred from homology"/>
<feature type="transmembrane region" description="Helical" evidence="5">
    <location>
        <begin position="241"/>
        <end position="262"/>
    </location>
</feature>
<name>F5R8C7_METUF</name>
<dbReference type="InterPro" id="IPR001750">
    <property type="entry name" value="ND/Mrp_TM"/>
</dbReference>
<dbReference type="eggNOG" id="COG1007">
    <property type="taxonomic scope" value="Bacteria"/>
</dbReference>
<protein>
    <recommendedName>
        <fullName evidence="5">NADH-quinone oxidoreductase subunit N</fullName>
        <ecNumber evidence="5">7.1.1.-</ecNumber>
    </recommendedName>
    <alternativeName>
        <fullName evidence="5">NADH dehydrogenase I subunit N</fullName>
    </alternativeName>
    <alternativeName>
        <fullName evidence="5">NDH-1 subunit N</fullName>
    </alternativeName>
</protein>